<dbReference type="InterPro" id="IPR037523">
    <property type="entry name" value="VOC_core"/>
</dbReference>
<proteinExistence type="predicted"/>
<organism evidence="2 3">
    <name type="scientific">Chitiniphilus eburneus</name>
    <dbReference type="NCBI Taxonomy" id="2571148"/>
    <lineage>
        <taxon>Bacteria</taxon>
        <taxon>Pseudomonadati</taxon>
        <taxon>Pseudomonadota</taxon>
        <taxon>Betaproteobacteria</taxon>
        <taxon>Neisseriales</taxon>
        <taxon>Chitinibacteraceae</taxon>
        <taxon>Chitiniphilus</taxon>
    </lineage>
</organism>
<dbReference type="PROSITE" id="PS51819">
    <property type="entry name" value="VOC"/>
    <property type="match status" value="1"/>
</dbReference>
<accession>A0A4U0PA50</accession>
<feature type="domain" description="VOC" evidence="1">
    <location>
        <begin position="1"/>
        <end position="123"/>
    </location>
</feature>
<protein>
    <submittedName>
        <fullName evidence="2">VOC family protein</fullName>
    </submittedName>
</protein>
<dbReference type="OrthoDB" id="5522469at2"/>
<dbReference type="InterPro" id="IPR029068">
    <property type="entry name" value="Glyas_Bleomycin-R_OHBP_Dase"/>
</dbReference>
<dbReference type="EMBL" id="SUMF01000045">
    <property type="protein sequence ID" value="TJZ64495.1"/>
    <property type="molecule type" value="Genomic_DNA"/>
</dbReference>
<gene>
    <name evidence="2" type="ORF">FAZ21_19035</name>
</gene>
<keyword evidence="3" id="KW-1185">Reference proteome</keyword>
<dbReference type="Proteomes" id="UP000310016">
    <property type="component" value="Unassembled WGS sequence"/>
</dbReference>
<dbReference type="InterPro" id="IPR041581">
    <property type="entry name" value="Glyoxalase_6"/>
</dbReference>
<evidence type="ECO:0000259" key="1">
    <source>
        <dbReference type="PROSITE" id="PS51819"/>
    </source>
</evidence>
<dbReference type="Pfam" id="PF18029">
    <property type="entry name" value="Glyoxalase_6"/>
    <property type="match status" value="1"/>
</dbReference>
<evidence type="ECO:0000313" key="2">
    <source>
        <dbReference type="EMBL" id="TJZ64495.1"/>
    </source>
</evidence>
<sequence length="135" mass="14566">MPVLINIDVPDLEAGIAFYTQGLGLTLLHRYDTEFVELGGAGVRVFLLLKHAGTRPAPGLPERLYTRHWSPIHFDFQVDDVPVAVARAVAAGAVVEAPTETKPYGQLAMLADPFGHGFCLISLTAQGYGVYLPCC</sequence>
<evidence type="ECO:0000313" key="3">
    <source>
        <dbReference type="Proteomes" id="UP000310016"/>
    </source>
</evidence>
<dbReference type="RefSeq" id="WP_136775020.1">
    <property type="nucleotide sequence ID" value="NZ_CP156074.1"/>
</dbReference>
<dbReference type="SUPFAM" id="SSF54593">
    <property type="entry name" value="Glyoxalase/Bleomycin resistance protein/Dihydroxybiphenyl dioxygenase"/>
    <property type="match status" value="1"/>
</dbReference>
<name>A0A4U0PA50_9NEIS</name>
<dbReference type="AlphaFoldDB" id="A0A4U0PA50"/>
<dbReference type="CDD" id="cd06587">
    <property type="entry name" value="VOC"/>
    <property type="match status" value="1"/>
</dbReference>
<comment type="caution">
    <text evidence="2">The sequence shown here is derived from an EMBL/GenBank/DDBJ whole genome shotgun (WGS) entry which is preliminary data.</text>
</comment>
<reference evidence="2 3" key="1">
    <citation type="submission" date="2019-04" db="EMBL/GenBank/DDBJ databases">
        <title>Chitiniphilus eburnea sp. nov., a novel chitinolytic bacterium isolated from aquaculture sludge.</title>
        <authorList>
            <person name="Sheng M."/>
        </authorList>
    </citation>
    <scope>NUCLEOTIDE SEQUENCE [LARGE SCALE GENOMIC DNA]</scope>
    <source>
        <strain evidence="2 3">HX-2-15</strain>
    </source>
</reference>
<dbReference type="Gene3D" id="3.10.180.10">
    <property type="entry name" value="2,3-Dihydroxybiphenyl 1,2-Dioxygenase, domain 1"/>
    <property type="match status" value="1"/>
</dbReference>